<dbReference type="Pfam" id="PF25159">
    <property type="entry name" value="DUF7826"/>
    <property type="match status" value="1"/>
</dbReference>
<evidence type="ECO:0000313" key="1">
    <source>
        <dbReference type="EMBL" id="BDD88036.1"/>
    </source>
</evidence>
<sequence length="151" mass="17698">MRHSGEIPEVALHSALYYLCDDANGPGLRLTPEERRWLVEAAAARYREMVRRDLNADNRDEPFYRGVHRAIVNWRRYERFCRRQGVPLETFQHQVAADLLRLLAREMSDVRGGRCRAPLNCSFAELSRFAVQLGMIDSMLPEEYETLCRRE</sequence>
<dbReference type="EMBL" id="AP025516">
    <property type="protein sequence ID" value="BDD88036.1"/>
    <property type="molecule type" value="Genomic_DNA"/>
</dbReference>
<name>A0ABM7WAV4_9BACT</name>
<protein>
    <submittedName>
        <fullName evidence="1">Uncharacterized protein</fullName>
    </submittedName>
</protein>
<gene>
    <name evidence="1" type="ORF">DPPLL_24010</name>
</gene>
<evidence type="ECO:0000313" key="2">
    <source>
        <dbReference type="Proteomes" id="UP000830055"/>
    </source>
</evidence>
<reference evidence="1 2" key="1">
    <citation type="submission" date="2022-01" db="EMBL/GenBank/DDBJ databases">
        <title>Desulfofustis limnae sp. nov., a novel mesophilic sulfate-reducing bacterium isolated from marsh soil.</title>
        <authorList>
            <person name="Watanabe M."/>
            <person name="Takahashi A."/>
            <person name="Kojima H."/>
            <person name="Fukui M."/>
        </authorList>
    </citation>
    <scope>NUCLEOTIDE SEQUENCE [LARGE SCALE GENOMIC DNA]</scope>
    <source>
        <strain evidence="1 2">PPLL</strain>
    </source>
</reference>
<organism evidence="1 2">
    <name type="scientific">Desulfofustis limnaeus</name>
    <dbReference type="NCBI Taxonomy" id="2740163"/>
    <lineage>
        <taxon>Bacteria</taxon>
        <taxon>Pseudomonadati</taxon>
        <taxon>Thermodesulfobacteriota</taxon>
        <taxon>Desulfobulbia</taxon>
        <taxon>Desulfobulbales</taxon>
        <taxon>Desulfocapsaceae</taxon>
        <taxon>Desulfofustis</taxon>
    </lineage>
</organism>
<proteinExistence type="predicted"/>
<dbReference type="Proteomes" id="UP000830055">
    <property type="component" value="Chromosome"/>
</dbReference>
<accession>A0ABM7WAV4</accession>
<dbReference type="InterPro" id="IPR057148">
    <property type="entry name" value="DUF7826"/>
</dbReference>
<keyword evidence="2" id="KW-1185">Reference proteome</keyword>